<comment type="caution">
    <text evidence="6">The sequence shown here is derived from an EMBL/GenBank/DDBJ whole genome shotgun (WGS) entry which is preliminary data.</text>
</comment>
<dbReference type="OrthoDB" id="9806267at2"/>
<dbReference type="CDD" id="cd02696">
    <property type="entry name" value="MurNAc-LAA"/>
    <property type="match status" value="1"/>
</dbReference>
<feature type="domain" description="MurNAc-LAA" evidence="5">
    <location>
        <begin position="224"/>
        <end position="309"/>
    </location>
</feature>
<dbReference type="GO" id="GO:0008745">
    <property type="term" value="F:N-acetylmuramoyl-L-alanine amidase activity"/>
    <property type="evidence" value="ECO:0007669"/>
    <property type="project" value="UniProtKB-EC"/>
</dbReference>
<dbReference type="InterPro" id="IPR050695">
    <property type="entry name" value="N-acetylmuramoyl_amidase_3"/>
</dbReference>
<proteinExistence type="predicted"/>
<dbReference type="AlphaFoldDB" id="A0A4R8DIQ1"/>
<dbReference type="InterPro" id="IPR002508">
    <property type="entry name" value="MurNAc-LAA_cat"/>
</dbReference>
<name>A0A4R8DIQ1_9BACT</name>
<dbReference type="GO" id="GO:0009253">
    <property type="term" value="P:peptidoglycan catabolic process"/>
    <property type="evidence" value="ECO:0007669"/>
    <property type="project" value="InterPro"/>
</dbReference>
<dbReference type="PANTHER" id="PTHR30404:SF0">
    <property type="entry name" value="N-ACETYLMURAMOYL-L-ALANINE AMIDASE AMIC"/>
    <property type="match status" value="1"/>
</dbReference>
<protein>
    <recommendedName>
        <fullName evidence="2">N-acetylmuramoyl-L-alanine amidase</fullName>
        <ecNumber evidence="2">3.5.1.28</ecNumber>
    </recommendedName>
</protein>
<dbReference type="Proteomes" id="UP000294498">
    <property type="component" value="Unassembled WGS sequence"/>
</dbReference>
<dbReference type="SMART" id="SM00646">
    <property type="entry name" value="Ami_3"/>
    <property type="match status" value="1"/>
</dbReference>
<dbReference type="Gene3D" id="3.40.630.40">
    <property type="entry name" value="Zn-dependent exopeptidases"/>
    <property type="match status" value="1"/>
</dbReference>
<dbReference type="EC" id="3.5.1.28" evidence="2"/>
<evidence type="ECO:0000313" key="6">
    <source>
        <dbReference type="EMBL" id="TDW97056.1"/>
    </source>
</evidence>
<dbReference type="EMBL" id="SODV01000002">
    <property type="protein sequence ID" value="TDW97056.1"/>
    <property type="molecule type" value="Genomic_DNA"/>
</dbReference>
<comment type="catalytic activity">
    <reaction evidence="1">
        <text>Hydrolyzes the link between N-acetylmuramoyl residues and L-amino acid residues in certain cell-wall glycopeptides.</text>
        <dbReference type="EC" id="3.5.1.28"/>
    </reaction>
</comment>
<dbReference type="SUPFAM" id="SSF53187">
    <property type="entry name" value="Zn-dependent exopeptidases"/>
    <property type="match status" value="1"/>
</dbReference>
<dbReference type="PANTHER" id="PTHR30404">
    <property type="entry name" value="N-ACETYLMURAMOYL-L-ALANINE AMIDASE"/>
    <property type="match status" value="1"/>
</dbReference>
<accession>A0A4R8DIQ1</accession>
<reference evidence="6 7" key="1">
    <citation type="submission" date="2019-03" db="EMBL/GenBank/DDBJ databases">
        <title>Genomic Encyclopedia of Type Strains, Phase IV (KMG-IV): sequencing the most valuable type-strain genomes for metagenomic binning, comparative biology and taxonomic classification.</title>
        <authorList>
            <person name="Goeker M."/>
        </authorList>
    </citation>
    <scope>NUCLEOTIDE SEQUENCE [LARGE SCALE GENOMIC DNA]</scope>
    <source>
        <strain evidence="6 7">DSM 100059</strain>
    </source>
</reference>
<feature type="region of interest" description="Disordered" evidence="4">
    <location>
        <begin position="195"/>
        <end position="221"/>
    </location>
</feature>
<evidence type="ECO:0000256" key="4">
    <source>
        <dbReference type="SAM" id="MobiDB-lite"/>
    </source>
</evidence>
<gene>
    <name evidence="6" type="ORF">EDB95_4893</name>
</gene>
<evidence type="ECO:0000259" key="5">
    <source>
        <dbReference type="SMART" id="SM00646"/>
    </source>
</evidence>
<evidence type="ECO:0000256" key="1">
    <source>
        <dbReference type="ARBA" id="ARBA00001561"/>
    </source>
</evidence>
<keyword evidence="3" id="KW-0378">Hydrolase</keyword>
<evidence type="ECO:0000256" key="3">
    <source>
        <dbReference type="ARBA" id="ARBA00022801"/>
    </source>
</evidence>
<sequence length="330" mass="36688">MKNITKGMKRQSIGILTGCVLLLFVTVCSFYRGPVKKGPFQLHKGINTIIVDAGHGGRDNGASGSYSKEKDLTLQIAMKLGRTLHETLPGVRIVMTRTTDVYQPVGEKAQIANDNHGDLFLCIHCDYMDLVKRRFEGYRRVAYYTGKGSARKRHIRKIPIYHKYFVADPEPVGTATFIFTARKAEDKVKAALEGLADRDTTTAEGEMESDSTDSENTLPDSPEATIEAMLWSKSYFQKSYKLAGMIEDEFGDRSLGVKQRYTGIRVLESTNMPSVLVETGFLSNKGDEDFLNSDSGQQEIADAITRAVVKYKAQAEGKTVAEITDSTRRK</sequence>
<evidence type="ECO:0000256" key="2">
    <source>
        <dbReference type="ARBA" id="ARBA00011901"/>
    </source>
</evidence>
<keyword evidence="7" id="KW-1185">Reference proteome</keyword>
<dbReference type="Pfam" id="PF01520">
    <property type="entry name" value="Amidase_3"/>
    <property type="match status" value="1"/>
</dbReference>
<evidence type="ECO:0000313" key="7">
    <source>
        <dbReference type="Proteomes" id="UP000294498"/>
    </source>
</evidence>
<dbReference type="GO" id="GO:0030288">
    <property type="term" value="C:outer membrane-bounded periplasmic space"/>
    <property type="evidence" value="ECO:0007669"/>
    <property type="project" value="TreeGrafter"/>
</dbReference>
<organism evidence="6 7">
    <name type="scientific">Dinghuibacter silviterrae</name>
    <dbReference type="NCBI Taxonomy" id="1539049"/>
    <lineage>
        <taxon>Bacteria</taxon>
        <taxon>Pseudomonadati</taxon>
        <taxon>Bacteroidota</taxon>
        <taxon>Chitinophagia</taxon>
        <taxon>Chitinophagales</taxon>
        <taxon>Chitinophagaceae</taxon>
        <taxon>Dinghuibacter</taxon>
    </lineage>
</organism>